<dbReference type="EMBL" id="HACL01000121">
    <property type="protein sequence ID" value="CFW94415.1"/>
    <property type="molecule type" value="Transcribed_RNA"/>
</dbReference>
<accession>A0A0E3W293</accession>
<feature type="region of interest" description="Disordered" evidence="1">
    <location>
        <begin position="547"/>
        <end position="660"/>
    </location>
</feature>
<feature type="compositionally biased region" description="Polar residues" evidence="1">
    <location>
        <begin position="580"/>
        <end position="628"/>
    </location>
</feature>
<feature type="compositionally biased region" description="Polar residues" evidence="1">
    <location>
        <begin position="642"/>
        <end position="656"/>
    </location>
</feature>
<sequence length="1037" mass="112657">MVNNVSYMGGSIGYLGGGTMNMDYSYVDHAIAPHYQLWKPPGAYYTRGEAPPPYEEAIAIAHAESLSSCTVSVATSTGRNFPIGVMQDADAVANITANTTNLISININGTGAGASVAEIGSTDSSIGAQSVATITNEDPPYLSGLSNNRVNGNGQIRLSSGGDRHDDDTNEDLSMTIYNFHSSNRLQQSETEGNDDGMIDGNVKVVSNHHCTGNKTISFSSGESDLCMNASCALNINAHHCNFSHRKTAMPIVNTNCGEASRTGVNVTAIKNENCSSMSMFHKSNRLPDGVDKLFDTTYQRNCQSTVVADNCGDENPHLTSTTESPVSQSFMHSVPVPAMFNDDMINDTKFRGSIESDVIKNRLIGKKYHRTIPRHFSVVDPIINPIKANSNVTASANISTAEKKSSASSDSYTSVQQVHRMPEDTKDKQISQRMSTQVGSITNGHNVLLATGTTNNVPVNRKVCQCPVQHKALPGYQSIAPGMSLGSSLGSADGTYRSIHFRGDACNKQVSMTSDPLIVSNNNTCIKRNNNNAGGVMKESFVGDKTPLKKEHETSLTTQRYHEKQYRKTAIPSGENMAKSKQQNNNHHSYLSQSDKSSHIVSSEYNGPAQLPSNEIKSTRLTTSTGFDSDDYPHSGLKQIPLNTKMNNDTSTNLHSHPILPPKAKKQQHQQHHSNNAFNNKKLANANLGNSSSILQLKTIATSENINTGKVSREHKLRELQKSLIHVTHDVETELKNCSNGNSLLSGFSNTLPRHSFTAIRNYERKQRNDNILSHSFGRGSKSNRIVGIGKGLLHEKAAFDCNTLPKNTSNNNGRKTSLVTEAVNHIPSVINIPVISQTTTSYSNINSNNSSVNNCGSVNFSTAVAESSNNSVLQITSQSSIETTVISTNADGAINGDGGTNSNSMKPPIFLPLPVLMTTITNCANPREHVLPNDNSVDEDYLSECENCKSSANNMRYYLDLEDGSKTCVPMQETMTLQRKMPDSADEEQQNYYRVSSTLPTNTSKRNVPVVNKDRVAWFSTIPANSSSDDEEACE</sequence>
<dbReference type="AlphaFoldDB" id="A0A0E3W293"/>
<protein>
    <submittedName>
        <fullName evidence="2">Uncharacterized protein</fullName>
    </submittedName>
</protein>
<feature type="compositionally biased region" description="Basic and acidic residues" evidence="1">
    <location>
        <begin position="547"/>
        <end position="567"/>
    </location>
</feature>
<dbReference type="EMBL" id="HACL01000120">
    <property type="protein sequence ID" value="CFW94414.1"/>
    <property type="molecule type" value="Transcribed_RNA"/>
</dbReference>
<feature type="compositionally biased region" description="Basic and acidic residues" evidence="1">
    <location>
        <begin position="421"/>
        <end position="430"/>
    </location>
</feature>
<proteinExistence type="predicted"/>
<feature type="region of interest" description="Disordered" evidence="1">
    <location>
        <begin position="401"/>
        <end position="430"/>
    </location>
</feature>
<dbReference type="VEuPathDB" id="VectorBase:AGAMI1_008386"/>
<name>A0A0E3W293_ANOGA</name>
<reference evidence="2" key="1">
    <citation type="submission" date="2015-03" db="EMBL/GenBank/DDBJ databases">
        <title>Long non-coding RNA discovery across the genus Anopheles reveals conserved secondary structures within and beyond the Gambiae complex.</title>
        <authorList>
            <person name="Jenkins A."/>
            <person name="Waterhouse R."/>
            <person name="Muskavitch M."/>
        </authorList>
    </citation>
    <scope>NUCLEOTIDE SEQUENCE</scope>
    <source>
        <tissue evidence="2">Whole body</tissue>
    </source>
</reference>
<evidence type="ECO:0000313" key="2">
    <source>
        <dbReference type="EMBL" id="CFW94415.1"/>
    </source>
</evidence>
<evidence type="ECO:0000256" key="1">
    <source>
        <dbReference type="SAM" id="MobiDB-lite"/>
    </source>
</evidence>
<organism evidence="2">
    <name type="scientific">Anopheles gambiae</name>
    <name type="common">African malaria mosquito</name>
    <dbReference type="NCBI Taxonomy" id="7165"/>
    <lineage>
        <taxon>Eukaryota</taxon>
        <taxon>Metazoa</taxon>
        <taxon>Ecdysozoa</taxon>
        <taxon>Arthropoda</taxon>
        <taxon>Hexapoda</taxon>
        <taxon>Insecta</taxon>
        <taxon>Pterygota</taxon>
        <taxon>Neoptera</taxon>
        <taxon>Endopterygota</taxon>
        <taxon>Diptera</taxon>
        <taxon>Nematocera</taxon>
        <taxon>Culicoidea</taxon>
        <taxon>Culicidae</taxon>
        <taxon>Anophelinae</taxon>
        <taxon>Anopheles</taxon>
    </lineage>
</organism>